<evidence type="ECO:0000256" key="3">
    <source>
        <dbReference type="ARBA" id="ARBA00023274"/>
    </source>
</evidence>
<feature type="compositionally biased region" description="Acidic residues" evidence="4">
    <location>
        <begin position="215"/>
        <end position="233"/>
    </location>
</feature>
<dbReference type="Pfam" id="PF00830">
    <property type="entry name" value="Ribosomal_L28"/>
    <property type="match status" value="1"/>
</dbReference>
<dbReference type="PANTHER" id="PTHR13528:SF2">
    <property type="entry name" value="LARGE RIBOSOMAL SUBUNIT PROTEIN BL28M"/>
    <property type="match status" value="1"/>
</dbReference>
<reference evidence="5 6" key="1">
    <citation type="submission" date="2015-03" db="EMBL/GenBank/DDBJ databases">
        <authorList>
            <person name="Radwan O."/>
            <person name="Al-Naeli F.A."/>
            <person name="Rendon G.A."/>
            <person name="Fields C."/>
        </authorList>
    </citation>
    <scope>NUCLEOTIDE SEQUENCE [LARGE SCALE GENOMIC DNA]</scope>
    <source>
        <strain evidence="5">CR-DP1</strain>
    </source>
</reference>
<dbReference type="AlphaFoldDB" id="A0A0F4ZI04"/>
<dbReference type="Gene3D" id="2.30.170.40">
    <property type="entry name" value="Ribosomal protein L28/L24"/>
    <property type="match status" value="1"/>
</dbReference>
<dbReference type="InterPro" id="IPR034704">
    <property type="entry name" value="Ribosomal_bL28/bL31-like_sf"/>
</dbReference>
<evidence type="ECO:0008006" key="7">
    <source>
        <dbReference type="Google" id="ProtNLM"/>
    </source>
</evidence>
<organism evidence="5 6">
    <name type="scientific">Thielaviopsis punctulata</name>
    <dbReference type="NCBI Taxonomy" id="72032"/>
    <lineage>
        <taxon>Eukaryota</taxon>
        <taxon>Fungi</taxon>
        <taxon>Dikarya</taxon>
        <taxon>Ascomycota</taxon>
        <taxon>Pezizomycotina</taxon>
        <taxon>Sordariomycetes</taxon>
        <taxon>Hypocreomycetidae</taxon>
        <taxon>Microascales</taxon>
        <taxon>Ceratocystidaceae</taxon>
        <taxon>Thielaviopsis</taxon>
    </lineage>
</organism>
<sequence>MLRLPTALRPLPGAARLFSTTPSVSVKTITASHIPSTFIPPYPYGERHLYKQSNKGLYGLSRIRFGNHVASGRNPIKSRRTWKPNVHCKRMWSSALGVWVKVRMTIRVFRTIVRAGSLDAYVLKDKAQRIKELGPGGWKLRWLVMQSDAVRTAWTQQRAELGLPALSAEEMRKREDEGRAMVQIALDYATPGPLSRVTRDLLAERAALAERAQAEEFELGEGEAAAEGETEGEQYEKEFIGAEGEKA</sequence>
<evidence type="ECO:0000256" key="2">
    <source>
        <dbReference type="ARBA" id="ARBA00022980"/>
    </source>
</evidence>
<feature type="region of interest" description="Disordered" evidence="4">
    <location>
        <begin position="213"/>
        <end position="247"/>
    </location>
</feature>
<dbReference type="OrthoDB" id="361870at2759"/>
<keyword evidence="6" id="KW-1185">Reference proteome</keyword>
<dbReference type="PANTHER" id="PTHR13528">
    <property type="entry name" value="39S RIBOSOMAL PROTEIN L28, MITOCHONDRIAL"/>
    <property type="match status" value="1"/>
</dbReference>
<keyword evidence="2" id="KW-0689">Ribosomal protein</keyword>
<comment type="caution">
    <text evidence="5">The sequence shown here is derived from an EMBL/GenBank/DDBJ whole genome shotgun (WGS) entry which is preliminary data.</text>
</comment>
<evidence type="ECO:0000313" key="5">
    <source>
        <dbReference type="EMBL" id="KKA29746.1"/>
    </source>
</evidence>
<dbReference type="InterPro" id="IPR037147">
    <property type="entry name" value="Ribosomal_bL28_sf"/>
</dbReference>
<dbReference type="EMBL" id="LAEV01000701">
    <property type="protein sequence ID" value="KKA29746.1"/>
    <property type="molecule type" value="Genomic_DNA"/>
</dbReference>
<dbReference type="InterPro" id="IPR026569">
    <property type="entry name" value="Ribosomal_bL28"/>
</dbReference>
<dbReference type="Proteomes" id="UP000033483">
    <property type="component" value="Unassembled WGS sequence"/>
</dbReference>
<accession>A0A0F4ZI04</accession>
<dbReference type="GO" id="GO:0005762">
    <property type="term" value="C:mitochondrial large ribosomal subunit"/>
    <property type="evidence" value="ECO:0007669"/>
    <property type="project" value="TreeGrafter"/>
</dbReference>
<name>A0A0F4ZI04_9PEZI</name>
<evidence type="ECO:0000256" key="1">
    <source>
        <dbReference type="ARBA" id="ARBA00008760"/>
    </source>
</evidence>
<evidence type="ECO:0000313" key="6">
    <source>
        <dbReference type="Proteomes" id="UP000033483"/>
    </source>
</evidence>
<dbReference type="SUPFAM" id="SSF143800">
    <property type="entry name" value="L28p-like"/>
    <property type="match status" value="1"/>
</dbReference>
<proteinExistence type="inferred from homology"/>
<gene>
    <name evidence="5" type="ORF">TD95_004507</name>
</gene>
<comment type="similarity">
    <text evidence="1">Belongs to the bacterial ribosomal protein bL28 family.</text>
</comment>
<dbReference type="GO" id="GO:0003735">
    <property type="term" value="F:structural constituent of ribosome"/>
    <property type="evidence" value="ECO:0007669"/>
    <property type="project" value="InterPro"/>
</dbReference>
<feature type="compositionally biased region" description="Basic and acidic residues" evidence="4">
    <location>
        <begin position="234"/>
        <end position="247"/>
    </location>
</feature>
<protein>
    <recommendedName>
        <fullName evidence="7">Ribosomal protein L28</fullName>
    </recommendedName>
</protein>
<evidence type="ECO:0000256" key="4">
    <source>
        <dbReference type="SAM" id="MobiDB-lite"/>
    </source>
</evidence>
<keyword evidence="3" id="KW-0687">Ribonucleoprotein</keyword>